<dbReference type="InParanoid" id="A0A7M7NC90"/>
<name>A0A7M7NC90_STRPU</name>
<evidence type="ECO:0000313" key="4">
    <source>
        <dbReference type="Proteomes" id="UP000007110"/>
    </source>
</evidence>
<keyword evidence="4" id="KW-1185">Reference proteome</keyword>
<accession>A0A7M7NC90</accession>
<dbReference type="Pfam" id="PF16095">
    <property type="entry name" value="COR-A"/>
    <property type="match status" value="1"/>
</dbReference>
<reference evidence="4" key="1">
    <citation type="submission" date="2015-02" db="EMBL/GenBank/DDBJ databases">
        <title>Genome sequencing for Strongylocentrotus purpuratus.</title>
        <authorList>
            <person name="Murali S."/>
            <person name="Liu Y."/>
            <person name="Vee V."/>
            <person name="English A."/>
            <person name="Wang M."/>
            <person name="Skinner E."/>
            <person name="Han Y."/>
            <person name="Muzny D.M."/>
            <person name="Worley K.C."/>
            <person name="Gibbs R.A."/>
        </authorList>
    </citation>
    <scope>NUCLEOTIDE SEQUENCE</scope>
</reference>
<proteinExistence type="predicted"/>
<keyword evidence="1" id="KW-0677">Repeat</keyword>
<dbReference type="RefSeq" id="XP_030834474.1">
    <property type="nucleotide sequence ID" value="XM_030978614.1"/>
</dbReference>
<dbReference type="KEGG" id="spu:105437112"/>
<evidence type="ECO:0000259" key="2">
    <source>
        <dbReference type="Pfam" id="PF16095"/>
    </source>
</evidence>
<dbReference type="Gene3D" id="3.40.50.300">
    <property type="entry name" value="P-loop containing nucleotide triphosphate hydrolases"/>
    <property type="match status" value="1"/>
</dbReference>
<dbReference type="Gene3D" id="1.10.533.10">
    <property type="entry name" value="Death Domain, Fas"/>
    <property type="match status" value="1"/>
</dbReference>
<organism evidence="3 4">
    <name type="scientific">Strongylocentrotus purpuratus</name>
    <name type="common">Purple sea urchin</name>
    <dbReference type="NCBI Taxonomy" id="7668"/>
    <lineage>
        <taxon>Eukaryota</taxon>
        <taxon>Metazoa</taxon>
        <taxon>Echinodermata</taxon>
        <taxon>Eleutherozoa</taxon>
        <taxon>Echinozoa</taxon>
        <taxon>Echinoidea</taxon>
        <taxon>Euechinoidea</taxon>
        <taxon>Echinacea</taxon>
        <taxon>Camarodonta</taxon>
        <taxon>Echinidea</taxon>
        <taxon>Strongylocentrotidae</taxon>
        <taxon>Strongylocentrotus</taxon>
    </lineage>
</organism>
<dbReference type="InterPro" id="IPR027417">
    <property type="entry name" value="P-loop_NTPase"/>
</dbReference>
<dbReference type="AlphaFoldDB" id="A0A7M7NC90"/>
<reference evidence="3" key="2">
    <citation type="submission" date="2021-01" db="UniProtKB">
        <authorList>
            <consortium name="EnsemblMetazoa"/>
        </authorList>
    </citation>
    <scope>IDENTIFICATION</scope>
</reference>
<protein>
    <recommendedName>
        <fullName evidence="2">COR domain-containing protein</fullName>
    </recommendedName>
</protein>
<dbReference type="Proteomes" id="UP000007110">
    <property type="component" value="Unassembled WGS sequence"/>
</dbReference>
<dbReference type="PANTHER" id="PTHR47679:SF2">
    <property type="entry name" value="C-TERMINAL OF ROC (COR) DOMAIN-CONTAINING PROTEIN"/>
    <property type="match status" value="1"/>
</dbReference>
<dbReference type="PANTHER" id="PTHR47679">
    <property type="entry name" value="PROTEIN TORNADO 1"/>
    <property type="match status" value="1"/>
</dbReference>
<evidence type="ECO:0000313" key="3">
    <source>
        <dbReference type="EnsemblMetazoa" id="XP_030834474"/>
    </source>
</evidence>
<evidence type="ECO:0000256" key="1">
    <source>
        <dbReference type="ARBA" id="ARBA00022737"/>
    </source>
</evidence>
<dbReference type="InterPro" id="IPR032171">
    <property type="entry name" value="COR-A"/>
</dbReference>
<dbReference type="EnsemblMetazoa" id="XM_030978614">
    <property type="protein sequence ID" value="XP_030834474"/>
    <property type="gene ID" value="LOC105437112"/>
</dbReference>
<dbReference type="InterPro" id="IPR011029">
    <property type="entry name" value="DEATH-like_dom_sf"/>
</dbReference>
<dbReference type="GeneID" id="105437112"/>
<sequence>MHRFNNNTYIVLATLNQGETNQLVTGGADGSVKVLSTSGNEKIAIISKAITHEEITNVKSSELGITYSMWDFGGQEIYYITHPLFLSWRALYILVIPLNLELSERAPREEDAENAQKQLKGSAVRTHRTILDLVNFWLMSVYTHAVPDSHLDSTYEPKVLIIGTFSGGESTQISKKKLDSKVQELMDLIGSKPYRKQVLFPICVIDNQFSQRSEARSIMTSLGISDNEMDDVLQFYHDIGHLIYHQGCELIVLQPQFLNSIVSNIITVIDDKKMKGDLAKYWTDLLEKGILSIELIQDVWEEHKGVHDQLNDIIDMMIIFDLICEIPDMHDGRRRFFVPCRSSPMLHDKECYDKDHTVEFTIDFHHFLPDGFLHRFYVRMAKWSMKKKKSIKPTFHCREMVFYVDSRHRLVMTNEINSTECHQIKVNVNAVVPFSAQSERKPTTVNLNENELIPIKDILTDQDEFASCDNGCPIDVSDFLRAFNKGTGTSLGKTTPRQGASAAAGEVLTSKARSHKREVTDAEIGKLSKLLPDGKCNELCGILGFDFHYIQKIKKKNPMDSTAAFEELLQEWKVKGESVGYLDAALVKADLKGLVPKYKN</sequence>
<dbReference type="OrthoDB" id="5964455at2759"/>
<feature type="domain" description="COR" evidence="2">
    <location>
        <begin position="212"/>
        <end position="339"/>
    </location>
</feature>